<feature type="compositionally biased region" description="Low complexity" evidence="1">
    <location>
        <begin position="82"/>
        <end position="109"/>
    </location>
</feature>
<comment type="caution">
    <text evidence="2">The sequence shown here is derived from an EMBL/GenBank/DDBJ whole genome shotgun (WGS) entry which is preliminary data.</text>
</comment>
<reference evidence="2" key="1">
    <citation type="submission" date="2022-11" db="EMBL/GenBank/DDBJ databases">
        <authorList>
            <person name="Morgan W.R."/>
            <person name="Tartar A."/>
        </authorList>
    </citation>
    <scope>NUCLEOTIDE SEQUENCE</scope>
    <source>
        <strain evidence="2">ARSEF 373</strain>
    </source>
</reference>
<gene>
    <name evidence="2" type="ORF">N0F65_011329</name>
</gene>
<dbReference type="AlphaFoldDB" id="A0AAV2YLE2"/>
<protein>
    <submittedName>
        <fullName evidence="2">Uncharacterized protein</fullName>
    </submittedName>
</protein>
<evidence type="ECO:0000256" key="1">
    <source>
        <dbReference type="SAM" id="MobiDB-lite"/>
    </source>
</evidence>
<feature type="region of interest" description="Disordered" evidence="1">
    <location>
        <begin position="275"/>
        <end position="296"/>
    </location>
</feature>
<feature type="region of interest" description="Disordered" evidence="1">
    <location>
        <begin position="73"/>
        <end position="161"/>
    </location>
</feature>
<sequence>MYIGPWQEYRLAKIQDDAIQSLKQEWEDQLRVQVPDADEDRLRELMQPLMAKLPSLLLAAKFKPDLKASTMLSRSNLAKRNSTGSSARPSRPSSSSSLASLASSTATRTCKALREDVENNQETHDDAASVGRSNSSASVKRTVKKKPKKPPPAKQSTALQEVEKRKKMFATWLKAAAEPSTTEADGTTHNHRTDAHEAVVAAEPASGTLPPLLPHRPHHVGSADVHVSAVGGLATSITAPIVLPPIHPQQRHHQSRSTEHDPEWDFLRPYAPATTVASVESDTTVPQTDADDSFDEDDVNDLLKWTDTLLSPAAFFDDQGGGDPDLDGPGIE</sequence>
<keyword evidence="3" id="KW-1185">Reference proteome</keyword>
<reference evidence="2" key="2">
    <citation type="journal article" date="2023" name="Microbiol Resour">
        <title>Decontamination and Annotation of the Draft Genome Sequence of the Oomycete Lagenidium giganteum ARSEF 373.</title>
        <authorList>
            <person name="Morgan W.R."/>
            <person name="Tartar A."/>
        </authorList>
    </citation>
    <scope>NUCLEOTIDE SEQUENCE</scope>
    <source>
        <strain evidence="2">ARSEF 373</strain>
    </source>
</reference>
<dbReference type="Proteomes" id="UP001146120">
    <property type="component" value="Unassembled WGS sequence"/>
</dbReference>
<proteinExistence type="predicted"/>
<dbReference type="EMBL" id="DAKRPA010000234">
    <property type="protein sequence ID" value="DAZ94765.1"/>
    <property type="molecule type" value="Genomic_DNA"/>
</dbReference>
<evidence type="ECO:0000313" key="3">
    <source>
        <dbReference type="Proteomes" id="UP001146120"/>
    </source>
</evidence>
<accession>A0AAV2YLE2</accession>
<feature type="compositionally biased region" description="Polar residues" evidence="1">
    <location>
        <begin position="275"/>
        <end position="287"/>
    </location>
</feature>
<name>A0AAV2YLE2_9STRA</name>
<feature type="compositionally biased region" description="Basic and acidic residues" evidence="1">
    <location>
        <begin position="112"/>
        <end position="127"/>
    </location>
</feature>
<feature type="compositionally biased region" description="Basic residues" evidence="1">
    <location>
        <begin position="141"/>
        <end position="151"/>
    </location>
</feature>
<evidence type="ECO:0000313" key="2">
    <source>
        <dbReference type="EMBL" id="DAZ94765.1"/>
    </source>
</evidence>
<organism evidence="2 3">
    <name type="scientific">Lagenidium giganteum</name>
    <dbReference type="NCBI Taxonomy" id="4803"/>
    <lineage>
        <taxon>Eukaryota</taxon>
        <taxon>Sar</taxon>
        <taxon>Stramenopiles</taxon>
        <taxon>Oomycota</taxon>
        <taxon>Peronosporomycetes</taxon>
        <taxon>Pythiales</taxon>
        <taxon>Pythiaceae</taxon>
    </lineage>
</organism>